<dbReference type="Pfam" id="PF21587">
    <property type="entry name" value="AP5B1_N"/>
    <property type="match status" value="1"/>
</dbReference>
<evidence type="ECO:0000256" key="2">
    <source>
        <dbReference type="ARBA" id="ARBA00022448"/>
    </source>
</evidence>
<dbReference type="OMA" id="SHHLEPF"/>
<feature type="domain" description="AP-5 complex subunit beta-1 N-terminal" evidence="5">
    <location>
        <begin position="30"/>
        <end position="100"/>
    </location>
</feature>
<dbReference type="InterPro" id="IPR048980">
    <property type="entry name" value="AP5B1_barrel"/>
</dbReference>
<feature type="domain" description="AP5B1 C-terminal" evidence="8">
    <location>
        <begin position="848"/>
        <end position="951"/>
    </location>
</feature>
<dbReference type="GO" id="GO:0015031">
    <property type="term" value="P:protein transport"/>
    <property type="evidence" value="ECO:0007669"/>
    <property type="project" value="UniProtKB-KW"/>
</dbReference>
<proteinExistence type="predicted"/>
<dbReference type="PANTHER" id="PTHR34033:SF1">
    <property type="entry name" value="AP-5 COMPLEX SUBUNIT BETA-1"/>
    <property type="match status" value="1"/>
</dbReference>
<dbReference type="GO" id="GO:0016197">
    <property type="term" value="P:endosomal transport"/>
    <property type="evidence" value="ECO:0007669"/>
    <property type="project" value="InterPro"/>
</dbReference>
<evidence type="ECO:0000259" key="5">
    <source>
        <dbReference type="Pfam" id="PF21587"/>
    </source>
</evidence>
<dbReference type="Pfam" id="PF21589">
    <property type="entry name" value="AP5B1_barrel"/>
    <property type="match status" value="1"/>
</dbReference>
<protein>
    <recommendedName>
        <fullName evidence="1">AP-5 complex subunit beta-1</fullName>
    </recommendedName>
    <alternativeName>
        <fullName evidence="4">Adaptor-related protein complex 5 beta subunit</fullName>
    </alternativeName>
</protein>
<dbReference type="OrthoDB" id="646197at2759"/>
<dbReference type="GeneTree" id="ENSGT00530000064721"/>
<evidence type="ECO:0000259" key="6">
    <source>
        <dbReference type="Pfam" id="PF21588"/>
    </source>
</evidence>
<dbReference type="Ensembl" id="ENSATET00000007140.3">
    <property type="protein sequence ID" value="ENSATEP00000007020.2"/>
    <property type="gene ID" value="ENSATEG00000004949.3"/>
</dbReference>
<dbReference type="InterPro" id="IPR048981">
    <property type="entry name" value="AP5B1_C"/>
</dbReference>
<dbReference type="STRING" id="64144.ENSATEP00000007020"/>
<reference evidence="9" key="2">
    <citation type="submission" date="2025-08" db="UniProtKB">
        <authorList>
            <consortium name="Ensembl"/>
        </authorList>
    </citation>
    <scope>IDENTIFICATION</scope>
</reference>
<reference evidence="9" key="3">
    <citation type="submission" date="2025-09" db="UniProtKB">
        <authorList>
            <consortium name="Ensembl"/>
        </authorList>
    </citation>
    <scope>IDENTIFICATION</scope>
</reference>
<dbReference type="GO" id="GO:0005765">
    <property type="term" value="C:lysosomal membrane"/>
    <property type="evidence" value="ECO:0007669"/>
    <property type="project" value="TreeGrafter"/>
</dbReference>
<organism evidence="9 10">
    <name type="scientific">Anabas testudineus</name>
    <name type="common">Climbing perch</name>
    <name type="synonym">Anthias testudineus</name>
    <dbReference type="NCBI Taxonomy" id="64144"/>
    <lineage>
        <taxon>Eukaryota</taxon>
        <taxon>Metazoa</taxon>
        <taxon>Chordata</taxon>
        <taxon>Craniata</taxon>
        <taxon>Vertebrata</taxon>
        <taxon>Euteleostomi</taxon>
        <taxon>Actinopterygii</taxon>
        <taxon>Neopterygii</taxon>
        <taxon>Teleostei</taxon>
        <taxon>Neoteleostei</taxon>
        <taxon>Acanthomorphata</taxon>
        <taxon>Anabantaria</taxon>
        <taxon>Anabantiformes</taxon>
        <taxon>Anabantoidei</taxon>
        <taxon>Anabantidae</taxon>
        <taxon>Anabas</taxon>
    </lineage>
</organism>
<name>A0A3Q1HHY2_ANATE</name>
<evidence type="ECO:0000313" key="10">
    <source>
        <dbReference type="Proteomes" id="UP000265040"/>
    </source>
</evidence>
<dbReference type="Pfam" id="PF21588">
    <property type="entry name" value="AP5B1_middle"/>
    <property type="match status" value="1"/>
</dbReference>
<dbReference type="InterPro" id="IPR048979">
    <property type="entry name" value="AP5B1_middle"/>
</dbReference>
<reference evidence="9" key="1">
    <citation type="submission" date="2021-04" db="EMBL/GenBank/DDBJ databases">
        <authorList>
            <consortium name="Wellcome Sanger Institute Data Sharing"/>
        </authorList>
    </citation>
    <scope>NUCLEOTIDE SEQUENCE [LARGE SCALE GENOMIC DNA]</scope>
</reference>
<evidence type="ECO:0000259" key="7">
    <source>
        <dbReference type="Pfam" id="PF21589"/>
    </source>
</evidence>
<feature type="domain" description="AP5B1 middle" evidence="6">
    <location>
        <begin position="254"/>
        <end position="639"/>
    </location>
</feature>
<dbReference type="InParanoid" id="A0A3Q1HHY2"/>
<dbReference type="Proteomes" id="UP000265040">
    <property type="component" value="Chromosome 5"/>
</dbReference>
<dbReference type="RefSeq" id="XP_026200444.1">
    <property type="nucleotide sequence ID" value="XM_026344659.1"/>
</dbReference>
<accession>A0A3Q1HHY2</accession>
<evidence type="ECO:0000259" key="8">
    <source>
        <dbReference type="Pfam" id="PF21590"/>
    </source>
</evidence>
<dbReference type="InterPro" id="IPR038741">
    <property type="entry name" value="AP5B1"/>
</dbReference>
<keyword evidence="10" id="KW-1185">Reference proteome</keyword>
<evidence type="ECO:0000313" key="9">
    <source>
        <dbReference type="Ensembl" id="ENSATEP00000007020.2"/>
    </source>
</evidence>
<sequence length="960" mass="107430">MAACWTDRIDAFSRSPSRFLSGTTAEVFLAELLRELRDDRAGYSVLVLLLSPLCEHPTVLCPSDFVGEETALELMSVFTQCPPKFLEFRRHLLLALTSVLICTSCVSNRSRASQDFLDLLLEIGQDVSDIHGDGAFRYLRATACDCLREMEACSPGILSQRLELLGSLRQRETSRLHQAYAGLHTLVLRNTVYQLTQERGACAEHLKALLEGNTSVAWEADQDSGMVDNTDSAVLSSLILGPMGTVPTLQTGPDCKELRSVLSSLLEESYLLTPLCQAALLHRLTEVVAMVPGVPPAVFRAELLRLLGTSEVCLLHSILLMKCAFTDSLFSAEDEAFILKRLVVLSQHPLLSTPEKLFYMDCILHFPENRPISCDDGDETLPVLLTPRLASALVPTVFNDSTTMLARLNLLCLVYLEEGEEGEGEEGRGVGYLYEHLRSLLHIVENRGSREIVVTFFRAAFLFLFYLCHLERFSNSLTEKLCELYLHHTQLAPHLINLANQTQDRLPDPKWAVGLLEALQKVITEVPLAQLTLQNLCWHLKTLARVAEEGEIPQHRTLHFLSSIITPSSSSLCVSGDWRLGNSVLGVCRRLLVHPSLDSLLIPLADILQHLACRYGDTDVQDHARLYYTLLTTLSKEKLAGVLAKEAFEGGGQVKKRSLSCIVTESEGLTSTLTIHHTEKEIFKLVEVDPESGGETQTNQERDLNPSEMKTFPDQANTAVTAYRAQFNNPDFASELTLTYQLTHAGACDSRFDQLFSIRLHFNLTDDHYEKLSDISVPCLFREKPSPVLKLRLRPRRPYPTTLRASVIFTTQDGLSWHSNLPDIHVSFQQAFITVPVPTVWGRGSKLHLFEGLWDEICSENIEEKKLADCATSLFCCQLKEAALAALVEKHFLPFLISELCNKEEFKVLFFLPPQSHVLLKISSEEDAVHFNIATDNWQLLSHLSSYLLTITCAQEDARS</sequence>
<evidence type="ECO:0000256" key="1">
    <source>
        <dbReference type="ARBA" id="ARBA00018167"/>
    </source>
</evidence>
<evidence type="ECO:0000256" key="4">
    <source>
        <dbReference type="ARBA" id="ARBA00032431"/>
    </source>
</evidence>
<dbReference type="PANTHER" id="PTHR34033">
    <property type="entry name" value="AP-5 COMPLEX SUBUNIT BETA-1"/>
    <property type="match status" value="1"/>
</dbReference>
<gene>
    <name evidence="9" type="primary">AP5B1</name>
</gene>
<feature type="domain" description="AP-5 complex subunit beta-1 beta-barrel" evidence="7">
    <location>
        <begin position="754"/>
        <end position="824"/>
    </location>
</feature>
<dbReference type="GO" id="GO:0030119">
    <property type="term" value="C:AP-type membrane coat adaptor complex"/>
    <property type="evidence" value="ECO:0007669"/>
    <property type="project" value="TreeGrafter"/>
</dbReference>
<keyword evidence="2" id="KW-0813">Transport</keyword>
<dbReference type="InterPro" id="IPR048978">
    <property type="entry name" value="AP5B1_N"/>
</dbReference>
<dbReference type="Pfam" id="PF21590">
    <property type="entry name" value="AP5B1_C"/>
    <property type="match status" value="1"/>
</dbReference>
<evidence type="ECO:0000256" key="3">
    <source>
        <dbReference type="ARBA" id="ARBA00022927"/>
    </source>
</evidence>
<dbReference type="AlphaFoldDB" id="A0A3Q1HHY2"/>
<dbReference type="GeneID" id="113151743"/>
<keyword evidence="3" id="KW-0653">Protein transport</keyword>